<keyword evidence="4 11" id="KW-1133">Transmembrane helix</keyword>
<gene>
    <name evidence="14" type="primary">LOC113214536</name>
</gene>
<keyword evidence="13" id="KW-1185">Reference proteome</keyword>
<accession>A0A6J1TFV9</accession>
<proteinExistence type="inferred from homology"/>
<dbReference type="PANTHER" id="PTHR31981">
    <property type="entry name" value="GLYCOSYLATED LYSOSOMAL MEMBRANE PROTEIN"/>
    <property type="match status" value="1"/>
</dbReference>
<evidence type="ECO:0000256" key="12">
    <source>
        <dbReference type="SAM" id="SignalP"/>
    </source>
</evidence>
<comment type="subcellular location">
    <subcellularLocation>
        <location evidence="9">Lysosome membrane</location>
        <topology evidence="9">Single-pass type I membrane protein</topology>
        <orientation evidence="9">Lumenal side</orientation>
    </subcellularLocation>
</comment>
<dbReference type="GO" id="GO:0005765">
    <property type="term" value="C:lysosomal membrane"/>
    <property type="evidence" value="ECO:0007669"/>
    <property type="project" value="UniProtKB-SubCell"/>
</dbReference>
<name>A0A6J1TFV9_FRAOC</name>
<keyword evidence="7" id="KW-0458">Lysosome</keyword>
<evidence type="ECO:0000256" key="9">
    <source>
        <dbReference type="ARBA" id="ARBA00024189"/>
    </source>
</evidence>
<dbReference type="Pfam" id="PF15065">
    <property type="entry name" value="NCU-G1"/>
    <property type="match status" value="1"/>
</dbReference>
<keyword evidence="5 11" id="KW-0472">Membrane</keyword>
<organism evidence="13 14">
    <name type="scientific">Frankliniella occidentalis</name>
    <name type="common">Western flower thrips</name>
    <name type="synonym">Euthrips occidentalis</name>
    <dbReference type="NCBI Taxonomy" id="133901"/>
    <lineage>
        <taxon>Eukaryota</taxon>
        <taxon>Metazoa</taxon>
        <taxon>Ecdysozoa</taxon>
        <taxon>Arthropoda</taxon>
        <taxon>Hexapoda</taxon>
        <taxon>Insecta</taxon>
        <taxon>Pterygota</taxon>
        <taxon>Neoptera</taxon>
        <taxon>Paraneoptera</taxon>
        <taxon>Thysanoptera</taxon>
        <taxon>Terebrantia</taxon>
        <taxon>Thripoidea</taxon>
        <taxon>Thripidae</taxon>
        <taxon>Frankliniella</taxon>
    </lineage>
</organism>
<comment type="similarity">
    <text evidence="1">Belongs to the GLMP family.</text>
</comment>
<comment type="function">
    <text evidence="8">Required to protect lysosomal transporter MFSD1 from lysosomal proteolysis and for MFSD1 lysosomal localization.</text>
</comment>
<feature type="chain" id="PRO_5026714425" evidence="12">
    <location>
        <begin position="25"/>
        <end position="407"/>
    </location>
</feature>
<evidence type="ECO:0000256" key="10">
    <source>
        <dbReference type="ARBA" id="ARBA00044960"/>
    </source>
</evidence>
<feature type="signal peptide" evidence="12">
    <location>
        <begin position="1"/>
        <end position="24"/>
    </location>
</feature>
<dbReference type="PANTHER" id="PTHR31981:SF1">
    <property type="entry name" value="GLYCOSYLATED LYSOSOMAL MEMBRANE PROTEIN"/>
    <property type="match status" value="1"/>
</dbReference>
<dbReference type="GeneID" id="113214536"/>
<evidence type="ECO:0000256" key="5">
    <source>
        <dbReference type="ARBA" id="ARBA00023136"/>
    </source>
</evidence>
<dbReference type="RefSeq" id="XP_026289701.1">
    <property type="nucleotide sequence ID" value="XM_026433916.2"/>
</dbReference>
<evidence type="ECO:0000256" key="8">
    <source>
        <dbReference type="ARBA" id="ARBA00024176"/>
    </source>
</evidence>
<comment type="subunit">
    <text evidence="10">Interacts (via lumenal domain) with lysosomal protein MFSD1; the interaction starts while both proteins are still in the endoplasmic reticulum and is required for stabilization of MFSD1 in lysosomes but has no direct effect on its targeting to lysosomes or transporter activity.</text>
</comment>
<dbReference type="Proteomes" id="UP000504606">
    <property type="component" value="Unplaced"/>
</dbReference>
<sequence length="407" mass="46222">MTMASYKMTNYYLSLFSFIPFLLCFCCSTYQERQLVAELYPNSTNVEIVHVRAVGSNDTLHYVWCFRSKPTVLLALTSHASNLSVLWEQFPSTANSISFEPKPIYSFGVSVNQLYEFNDVNDTGLLDMNNSSESYIHTIDMPDTWEMKDIEQNLDFVRLVMEGSWKNNESFVKQGTIRIELETYREQGHGSDLPHLMHSTNATQLEFSMRNMITNSSFKQSRFASELILAANESAKSSVFPTAYKSFDDEHTPGVFTLVDLQTTASREQNKGGYMQWRPVAYVADERDIVNSTETAFYDIKNITNTSSKCDGTLLAAYFGDNLSKNLLNALNISFGAKDDGFYAQNNMSIWTITIGYGHPPDENFSLFLILIMSFGLGLPTVIIMISGLYIALRRITYRKDDLFLSE</sequence>
<evidence type="ECO:0000256" key="6">
    <source>
        <dbReference type="ARBA" id="ARBA00023180"/>
    </source>
</evidence>
<evidence type="ECO:0000256" key="11">
    <source>
        <dbReference type="SAM" id="Phobius"/>
    </source>
</evidence>
<evidence type="ECO:0000313" key="13">
    <source>
        <dbReference type="Proteomes" id="UP000504606"/>
    </source>
</evidence>
<evidence type="ECO:0000256" key="7">
    <source>
        <dbReference type="ARBA" id="ARBA00023228"/>
    </source>
</evidence>
<dbReference type="KEGG" id="foc:113214536"/>
<keyword evidence="2 11" id="KW-0812">Transmembrane</keyword>
<evidence type="ECO:0000256" key="3">
    <source>
        <dbReference type="ARBA" id="ARBA00022729"/>
    </source>
</evidence>
<feature type="transmembrane region" description="Helical" evidence="11">
    <location>
        <begin position="367"/>
        <end position="393"/>
    </location>
</feature>
<evidence type="ECO:0000256" key="2">
    <source>
        <dbReference type="ARBA" id="ARBA00022692"/>
    </source>
</evidence>
<keyword evidence="6" id="KW-0325">Glycoprotein</keyword>
<keyword evidence="3 12" id="KW-0732">Signal</keyword>
<evidence type="ECO:0000256" key="1">
    <source>
        <dbReference type="ARBA" id="ARBA00010599"/>
    </source>
</evidence>
<dbReference type="AlphaFoldDB" id="A0A6J1TFV9"/>
<evidence type="ECO:0000313" key="14">
    <source>
        <dbReference type="RefSeq" id="XP_026289701.1"/>
    </source>
</evidence>
<evidence type="ECO:0000256" key="4">
    <source>
        <dbReference type="ARBA" id="ARBA00022989"/>
    </source>
</evidence>
<dbReference type="OrthoDB" id="6264340at2759"/>
<protein>
    <submittedName>
        <fullName evidence="14">Glycosylated lysosomal membrane protein A</fullName>
    </submittedName>
</protein>
<reference evidence="14" key="1">
    <citation type="submission" date="2025-08" db="UniProtKB">
        <authorList>
            <consortium name="RefSeq"/>
        </authorList>
    </citation>
    <scope>IDENTIFICATION</scope>
    <source>
        <tissue evidence="14">Whole organism</tissue>
    </source>
</reference>
<dbReference type="InterPro" id="IPR029382">
    <property type="entry name" value="NCU-G1"/>
</dbReference>